<dbReference type="EMBL" id="CAJNRF010003480">
    <property type="protein sequence ID" value="CAF2050858.1"/>
    <property type="molecule type" value="Genomic_DNA"/>
</dbReference>
<comment type="caution">
    <text evidence="2">The sequence shown here is derived from an EMBL/GenBank/DDBJ whole genome shotgun (WGS) entry which is preliminary data.</text>
</comment>
<evidence type="ECO:0000313" key="2">
    <source>
        <dbReference type="EMBL" id="CAF4519939.1"/>
    </source>
</evidence>
<evidence type="ECO:0000313" key="1">
    <source>
        <dbReference type="EMBL" id="CAF2050858.1"/>
    </source>
</evidence>
<name>A0A820WV81_9BILA</name>
<dbReference type="Proteomes" id="UP000663866">
    <property type="component" value="Unassembled WGS sequence"/>
</dbReference>
<dbReference type="Proteomes" id="UP000663856">
    <property type="component" value="Unassembled WGS sequence"/>
</dbReference>
<evidence type="ECO:0000313" key="3">
    <source>
        <dbReference type="Proteomes" id="UP000663866"/>
    </source>
</evidence>
<dbReference type="AlphaFoldDB" id="A0A820WV81"/>
<reference evidence="2" key="1">
    <citation type="submission" date="2021-02" db="EMBL/GenBank/DDBJ databases">
        <authorList>
            <person name="Nowell W R."/>
        </authorList>
    </citation>
    <scope>NUCLEOTIDE SEQUENCE</scope>
</reference>
<organism evidence="2 3">
    <name type="scientific">Rotaria magnacalcarata</name>
    <dbReference type="NCBI Taxonomy" id="392030"/>
    <lineage>
        <taxon>Eukaryota</taxon>
        <taxon>Metazoa</taxon>
        <taxon>Spiralia</taxon>
        <taxon>Gnathifera</taxon>
        <taxon>Rotifera</taxon>
        <taxon>Eurotatoria</taxon>
        <taxon>Bdelloidea</taxon>
        <taxon>Philodinida</taxon>
        <taxon>Philodinidae</taxon>
        <taxon>Rotaria</taxon>
    </lineage>
</organism>
<feature type="non-terminal residue" evidence="2">
    <location>
        <position position="1"/>
    </location>
</feature>
<dbReference type="EMBL" id="CAJOBG010056198">
    <property type="protein sequence ID" value="CAF4519939.1"/>
    <property type="molecule type" value="Genomic_DNA"/>
</dbReference>
<protein>
    <submittedName>
        <fullName evidence="2">Uncharacterized protein</fullName>
    </submittedName>
</protein>
<sequence>VAQCNSDANCGGYDATTNVDWHNAYDVNGQTVVQLFTLGAATNPATEWSSFNKRQRTVRKRIGNCAV</sequence>
<proteinExistence type="predicted"/>
<gene>
    <name evidence="2" type="ORF">OVN521_LOCUS41788</name>
    <name evidence="1" type="ORF">WKI299_LOCUS10118</name>
</gene>
<accession>A0A820WV81</accession>
<keyword evidence="3" id="KW-1185">Reference proteome</keyword>